<comment type="caution">
    <text evidence="8">The sequence shown here is derived from an EMBL/GenBank/DDBJ whole genome shotgun (WGS) entry which is preliminary data.</text>
</comment>
<reference evidence="8 9" key="1">
    <citation type="journal article" date="2016" name="Genome Biol. Evol.">
        <title>Gene Family Evolution Reflects Adaptation to Soil Environmental Stressors in the Genome of the Collembolan Orchesella cincta.</title>
        <authorList>
            <person name="Faddeeva-Vakhrusheva A."/>
            <person name="Derks M.F."/>
            <person name="Anvar S.Y."/>
            <person name="Agamennone V."/>
            <person name="Suring W."/>
            <person name="Smit S."/>
            <person name="van Straalen N.M."/>
            <person name="Roelofs D."/>
        </authorList>
    </citation>
    <scope>NUCLEOTIDE SEQUENCE [LARGE SCALE GENOMIC DNA]</scope>
    <source>
        <tissue evidence="8">Mixed pool</tissue>
    </source>
</reference>
<dbReference type="OrthoDB" id="2984333at2759"/>
<feature type="transmembrane region" description="Helical" evidence="6">
    <location>
        <begin position="247"/>
        <end position="268"/>
    </location>
</feature>
<evidence type="ECO:0000259" key="7">
    <source>
        <dbReference type="Pfam" id="PF00520"/>
    </source>
</evidence>
<keyword evidence="9" id="KW-1185">Reference proteome</keyword>
<evidence type="ECO:0000256" key="4">
    <source>
        <dbReference type="ARBA" id="ARBA00023136"/>
    </source>
</evidence>
<dbReference type="Gene3D" id="1.10.287.70">
    <property type="match status" value="1"/>
</dbReference>
<dbReference type="GO" id="GO:0001669">
    <property type="term" value="C:acrosomal vesicle"/>
    <property type="evidence" value="ECO:0007669"/>
    <property type="project" value="TreeGrafter"/>
</dbReference>
<gene>
    <name evidence="8" type="ORF">Ocin01_04608</name>
</gene>
<feature type="region of interest" description="Disordered" evidence="5">
    <location>
        <begin position="494"/>
        <end position="513"/>
    </location>
</feature>
<dbReference type="Pfam" id="PF00520">
    <property type="entry name" value="Ion_trans"/>
    <property type="match status" value="1"/>
</dbReference>
<evidence type="ECO:0000256" key="5">
    <source>
        <dbReference type="SAM" id="MobiDB-lite"/>
    </source>
</evidence>
<evidence type="ECO:0000256" key="3">
    <source>
        <dbReference type="ARBA" id="ARBA00022989"/>
    </source>
</evidence>
<dbReference type="PANTHER" id="PTHR47077">
    <property type="entry name" value="ION_TRANS DOMAIN-CONTAINING PROTEIN"/>
    <property type="match status" value="1"/>
</dbReference>
<dbReference type="STRING" id="48709.A0A1D2NAE9"/>
<dbReference type="InterPro" id="IPR027359">
    <property type="entry name" value="Volt_channel_dom_sf"/>
</dbReference>
<dbReference type="InterPro" id="IPR028744">
    <property type="entry name" value="CatSper4"/>
</dbReference>
<dbReference type="GO" id="GO:0030317">
    <property type="term" value="P:flagellated sperm motility"/>
    <property type="evidence" value="ECO:0007669"/>
    <property type="project" value="InterPro"/>
</dbReference>
<keyword evidence="2 6" id="KW-0812">Transmembrane</keyword>
<evidence type="ECO:0000256" key="2">
    <source>
        <dbReference type="ARBA" id="ARBA00022692"/>
    </source>
</evidence>
<dbReference type="GO" id="GO:0036128">
    <property type="term" value="C:CatSper complex"/>
    <property type="evidence" value="ECO:0007669"/>
    <property type="project" value="InterPro"/>
</dbReference>
<dbReference type="AlphaFoldDB" id="A0A1D2NAE9"/>
<sequence length="513" mass="58627">MGILKGRKTIVFDTTRASVATLKVTDETTHQESEPPLYGSFKHLNKKVKKYYYDEILKPEDPFFHADVGVLCDSYFRGQKVRFKEKKAEHFAANVDLDAYEYHKVVFHSFLNEILQSSYFRGIILFLVMLNAVMIGIATFPAVTEKAGIENLFTVVDQIILSVFIFEIVLKWMYDFRLFWKVWWNVLDFTIIFMIIGAAVIPFFSNNSRLLVVVRVVRAFRSLRSVSSMASLSIVTHTVVKSGKDMGNIILVLIIFMLVMSVMGVILFDLEEIGLPNFVNALDAWYTVFICVTQDGWADLLETFLNTGKEQNYDKLLVIYLLIAVSAGGFVFANLIVAVIVTNLELAVKEFRDEKAMSDNPLEFHQDYSSSEVDILPVHEMLAHNNTALLAQRPFKIPSLKKFSLRRLQAYIGLIVALEHNMLEAEIIHMDLEKVMAVILTTMAQLDIFKSQQELEIEKNEALDDLNKYTRGTQFVPTDKVHQIEALAQLQQLKHKGNPRESTKMPHRESVST</sequence>
<protein>
    <submittedName>
        <fullName evidence="8">Cation channel sperm-associated protein 4</fullName>
    </submittedName>
</protein>
<dbReference type="SUPFAM" id="SSF81324">
    <property type="entry name" value="Voltage-gated potassium channels"/>
    <property type="match status" value="1"/>
</dbReference>
<feature type="transmembrane region" description="Helical" evidence="6">
    <location>
        <begin position="182"/>
        <end position="203"/>
    </location>
</feature>
<accession>A0A1D2NAE9</accession>
<feature type="transmembrane region" description="Helical" evidence="6">
    <location>
        <begin position="119"/>
        <end position="140"/>
    </location>
</feature>
<proteinExistence type="predicted"/>
<organism evidence="8 9">
    <name type="scientific">Orchesella cincta</name>
    <name type="common">Springtail</name>
    <name type="synonym">Podura cincta</name>
    <dbReference type="NCBI Taxonomy" id="48709"/>
    <lineage>
        <taxon>Eukaryota</taxon>
        <taxon>Metazoa</taxon>
        <taxon>Ecdysozoa</taxon>
        <taxon>Arthropoda</taxon>
        <taxon>Hexapoda</taxon>
        <taxon>Collembola</taxon>
        <taxon>Entomobryomorpha</taxon>
        <taxon>Entomobryoidea</taxon>
        <taxon>Orchesellidae</taxon>
        <taxon>Orchesellinae</taxon>
        <taxon>Orchesella</taxon>
    </lineage>
</organism>
<dbReference type="Proteomes" id="UP000094527">
    <property type="component" value="Unassembled WGS sequence"/>
</dbReference>
<evidence type="ECO:0000313" key="8">
    <source>
        <dbReference type="EMBL" id="ODN02055.1"/>
    </source>
</evidence>
<dbReference type="OMA" id="ERENPID"/>
<keyword evidence="4 6" id="KW-0472">Membrane</keyword>
<dbReference type="EMBL" id="LJIJ01000126">
    <property type="protein sequence ID" value="ODN02055.1"/>
    <property type="molecule type" value="Genomic_DNA"/>
</dbReference>
<dbReference type="Gene3D" id="1.20.120.350">
    <property type="entry name" value="Voltage-gated potassium channels. Chain C"/>
    <property type="match status" value="1"/>
</dbReference>
<name>A0A1D2NAE9_ORCCI</name>
<feature type="transmembrane region" description="Helical" evidence="6">
    <location>
        <begin position="317"/>
        <end position="342"/>
    </location>
</feature>
<dbReference type="InterPro" id="IPR005821">
    <property type="entry name" value="Ion_trans_dom"/>
</dbReference>
<dbReference type="GO" id="GO:0005245">
    <property type="term" value="F:voltage-gated calcium channel activity"/>
    <property type="evidence" value="ECO:0007669"/>
    <property type="project" value="TreeGrafter"/>
</dbReference>
<dbReference type="PANTHER" id="PTHR47077:SF1">
    <property type="entry name" value="CATION CHANNEL SPERM-ASSOCIATED PROTEIN 4"/>
    <property type="match status" value="1"/>
</dbReference>
<keyword evidence="3 6" id="KW-1133">Transmembrane helix</keyword>
<feature type="compositionally biased region" description="Basic and acidic residues" evidence="5">
    <location>
        <begin position="498"/>
        <end position="513"/>
    </location>
</feature>
<evidence type="ECO:0000256" key="6">
    <source>
        <dbReference type="SAM" id="Phobius"/>
    </source>
</evidence>
<evidence type="ECO:0000313" key="9">
    <source>
        <dbReference type="Proteomes" id="UP000094527"/>
    </source>
</evidence>
<feature type="transmembrane region" description="Helical" evidence="6">
    <location>
        <begin position="152"/>
        <end position="170"/>
    </location>
</feature>
<dbReference type="GO" id="GO:0048240">
    <property type="term" value="P:sperm capacitation"/>
    <property type="evidence" value="ECO:0007669"/>
    <property type="project" value="TreeGrafter"/>
</dbReference>
<dbReference type="GO" id="GO:0005227">
    <property type="term" value="F:calcium-activated cation channel activity"/>
    <property type="evidence" value="ECO:0007669"/>
    <property type="project" value="InterPro"/>
</dbReference>
<comment type="subcellular location">
    <subcellularLocation>
        <location evidence="1">Membrane</location>
        <topology evidence="1">Multi-pass membrane protein</topology>
    </subcellularLocation>
</comment>
<dbReference type="GO" id="GO:0006814">
    <property type="term" value="P:sodium ion transport"/>
    <property type="evidence" value="ECO:0007669"/>
    <property type="project" value="TreeGrafter"/>
</dbReference>
<dbReference type="GO" id="GO:0097228">
    <property type="term" value="C:sperm principal piece"/>
    <property type="evidence" value="ECO:0007669"/>
    <property type="project" value="TreeGrafter"/>
</dbReference>
<feature type="domain" description="Ion transport" evidence="7">
    <location>
        <begin position="118"/>
        <end position="346"/>
    </location>
</feature>
<evidence type="ECO:0000256" key="1">
    <source>
        <dbReference type="ARBA" id="ARBA00004141"/>
    </source>
</evidence>